<dbReference type="SUPFAM" id="SSF46689">
    <property type="entry name" value="Homeodomain-like"/>
    <property type="match status" value="1"/>
</dbReference>
<name>A0A370HWX3_9NOCA</name>
<dbReference type="InterPro" id="IPR009057">
    <property type="entry name" value="Homeodomain-like_sf"/>
</dbReference>
<reference evidence="4 5" key="1">
    <citation type="submission" date="2018-07" db="EMBL/GenBank/DDBJ databases">
        <title>Genomic Encyclopedia of Type Strains, Phase IV (KMG-IV): sequencing the most valuable type-strain genomes for metagenomic binning, comparative biology and taxonomic classification.</title>
        <authorList>
            <person name="Goeker M."/>
        </authorList>
    </citation>
    <scope>NUCLEOTIDE SEQUENCE [LARGE SCALE GENOMIC DNA]</scope>
    <source>
        <strain evidence="4 5">DSM 44290</strain>
    </source>
</reference>
<proteinExistence type="predicted"/>
<protein>
    <submittedName>
        <fullName evidence="4">TetR family transcriptional regulator</fullName>
    </submittedName>
</protein>
<dbReference type="PANTHER" id="PTHR30055:SF187">
    <property type="entry name" value="TRANSCRIPTIONAL REGULATORY PROTEIN"/>
    <property type="match status" value="1"/>
</dbReference>
<dbReference type="GO" id="GO:0003700">
    <property type="term" value="F:DNA-binding transcription factor activity"/>
    <property type="evidence" value="ECO:0007669"/>
    <property type="project" value="TreeGrafter"/>
</dbReference>
<feature type="DNA-binding region" description="H-T-H motif" evidence="2">
    <location>
        <begin position="36"/>
        <end position="55"/>
    </location>
</feature>
<dbReference type="PANTHER" id="PTHR30055">
    <property type="entry name" value="HTH-TYPE TRANSCRIPTIONAL REGULATOR RUTR"/>
    <property type="match status" value="1"/>
</dbReference>
<dbReference type="STRING" id="1210086.GCA_001613105_05172"/>
<keyword evidence="5" id="KW-1185">Reference proteome</keyword>
<dbReference type="Proteomes" id="UP000254869">
    <property type="component" value="Unassembled WGS sequence"/>
</dbReference>
<dbReference type="Gene3D" id="1.10.357.10">
    <property type="entry name" value="Tetracycline Repressor, domain 2"/>
    <property type="match status" value="1"/>
</dbReference>
<evidence type="ECO:0000313" key="4">
    <source>
        <dbReference type="EMBL" id="RDI63002.1"/>
    </source>
</evidence>
<gene>
    <name evidence="4" type="ORF">DFR76_11118</name>
</gene>
<sequence>MTFEWNQNNILVVKIRDRLLLAAERQFAEFGAVETTLGQIRDAAGASVGALYHHFPDKAELYRQVWANALADYQRGLWQVVGEAADARSGVTGGVLEHLRWVAENQYRAKVLTSARPPGIRESEANREALRNIWRWWRTHASYGVVRDLEFDLVYALWFGPAQEYTRQWLSGEMVTAPTDIAHVLADAAWRALRAPRTDDPEADL</sequence>
<dbReference type="SUPFAM" id="SSF48498">
    <property type="entry name" value="Tetracyclin repressor-like, C-terminal domain"/>
    <property type="match status" value="1"/>
</dbReference>
<dbReference type="AlphaFoldDB" id="A0A370HWX3"/>
<organism evidence="4 5">
    <name type="scientific">Nocardia pseudobrasiliensis</name>
    <dbReference type="NCBI Taxonomy" id="45979"/>
    <lineage>
        <taxon>Bacteria</taxon>
        <taxon>Bacillati</taxon>
        <taxon>Actinomycetota</taxon>
        <taxon>Actinomycetes</taxon>
        <taxon>Mycobacteriales</taxon>
        <taxon>Nocardiaceae</taxon>
        <taxon>Nocardia</taxon>
    </lineage>
</organism>
<dbReference type="InterPro" id="IPR036271">
    <property type="entry name" value="Tet_transcr_reg_TetR-rel_C_sf"/>
</dbReference>
<evidence type="ECO:0000256" key="2">
    <source>
        <dbReference type="PROSITE-ProRule" id="PRU00335"/>
    </source>
</evidence>
<dbReference type="GO" id="GO:0000976">
    <property type="term" value="F:transcription cis-regulatory region binding"/>
    <property type="evidence" value="ECO:0007669"/>
    <property type="project" value="TreeGrafter"/>
</dbReference>
<evidence type="ECO:0000259" key="3">
    <source>
        <dbReference type="PROSITE" id="PS50977"/>
    </source>
</evidence>
<dbReference type="InterPro" id="IPR001647">
    <property type="entry name" value="HTH_TetR"/>
</dbReference>
<accession>A0A370HWX3</accession>
<keyword evidence="1 2" id="KW-0238">DNA-binding</keyword>
<dbReference type="PROSITE" id="PS50977">
    <property type="entry name" value="HTH_TETR_2"/>
    <property type="match status" value="1"/>
</dbReference>
<dbReference type="Pfam" id="PF00440">
    <property type="entry name" value="TetR_N"/>
    <property type="match status" value="1"/>
</dbReference>
<comment type="caution">
    <text evidence="4">The sequence shown here is derived from an EMBL/GenBank/DDBJ whole genome shotgun (WGS) entry which is preliminary data.</text>
</comment>
<dbReference type="EMBL" id="QQBC01000011">
    <property type="protein sequence ID" value="RDI63002.1"/>
    <property type="molecule type" value="Genomic_DNA"/>
</dbReference>
<evidence type="ECO:0000256" key="1">
    <source>
        <dbReference type="ARBA" id="ARBA00023125"/>
    </source>
</evidence>
<dbReference type="InterPro" id="IPR050109">
    <property type="entry name" value="HTH-type_TetR-like_transc_reg"/>
</dbReference>
<dbReference type="PRINTS" id="PR00455">
    <property type="entry name" value="HTHTETR"/>
</dbReference>
<feature type="domain" description="HTH tetR-type" evidence="3">
    <location>
        <begin position="13"/>
        <end position="73"/>
    </location>
</feature>
<evidence type="ECO:0000313" key="5">
    <source>
        <dbReference type="Proteomes" id="UP000254869"/>
    </source>
</evidence>